<evidence type="ECO:0000256" key="3">
    <source>
        <dbReference type="ARBA" id="ARBA00023274"/>
    </source>
</evidence>
<evidence type="ECO:0000313" key="5">
    <source>
        <dbReference type="EMBL" id="KGG51586.1"/>
    </source>
</evidence>
<dbReference type="HAMAP" id="MF_01367">
    <property type="entry name" value="Ribosomal_uL14"/>
    <property type="match status" value="1"/>
</dbReference>
<dbReference type="PROSITE" id="PS00049">
    <property type="entry name" value="RIBOSOMAL_L14"/>
    <property type="match status" value="1"/>
</dbReference>
<keyword evidence="2 4" id="KW-0689">Ribosomal protein</keyword>
<sequence>MIQTQTLLKVADNSGAAIVKCIGMLGKNRSATVGRVISVSIKKLAESGNAITSVKGAAVSTSGGSPTALLKQGDVYRALVVRTKKPVMRPDGRRVSFGDNAAVLLNRDFTPVGTRIRGPIAEELKAAGGGTAWAKILALAQRVI</sequence>
<dbReference type="InterPro" id="IPR005745">
    <property type="entry name" value="Ribosomal_uL14_bac-type"/>
</dbReference>
<gene>
    <name evidence="5" type="ORF">DI09_30p20</name>
</gene>
<dbReference type="HOGENOM" id="CLU_095071_2_1_1"/>
<evidence type="ECO:0000256" key="2">
    <source>
        <dbReference type="ARBA" id="ARBA00022980"/>
    </source>
</evidence>
<dbReference type="CDD" id="cd00337">
    <property type="entry name" value="Ribosomal_uL14"/>
    <property type="match status" value="1"/>
</dbReference>
<dbReference type="GeneID" id="25259510"/>
<dbReference type="GO" id="GO:0070180">
    <property type="term" value="F:large ribosomal subunit rRNA binding"/>
    <property type="evidence" value="ECO:0007669"/>
    <property type="project" value="TreeGrafter"/>
</dbReference>
<dbReference type="OrthoDB" id="274765at2759"/>
<dbReference type="NCBIfam" id="TIGR01067">
    <property type="entry name" value="rplN_bact"/>
    <property type="match status" value="1"/>
</dbReference>
<dbReference type="GO" id="GO:0003735">
    <property type="term" value="F:structural constituent of ribosome"/>
    <property type="evidence" value="ECO:0007669"/>
    <property type="project" value="InterPro"/>
</dbReference>
<protein>
    <submittedName>
        <fullName evidence="5">Ribosomal protein L14</fullName>
    </submittedName>
</protein>
<comment type="similarity">
    <text evidence="1 4">Belongs to the universal ribosomal protein uL14 family.</text>
</comment>
<dbReference type="InterPro" id="IPR000218">
    <property type="entry name" value="Ribosomal_uL14"/>
</dbReference>
<organism evidence="5 6">
    <name type="scientific">Mitosporidium daphniae</name>
    <dbReference type="NCBI Taxonomy" id="1485682"/>
    <lineage>
        <taxon>Eukaryota</taxon>
        <taxon>Fungi</taxon>
        <taxon>Fungi incertae sedis</taxon>
        <taxon>Microsporidia</taxon>
        <taxon>Mitosporidium</taxon>
    </lineage>
</organism>
<dbReference type="Gene3D" id="2.40.150.20">
    <property type="entry name" value="Ribosomal protein L14"/>
    <property type="match status" value="1"/>
</dbReference>
<reference evidence="5 6" key="1">
    <citation type="submission" date="2014-04" db="EMBL/GenBank/DDBJ databases">
        <title>A new species of microsporidia sheds light on the evolution of extreme parasitism.</title>
        <authorList>
            <person name="Haag K.L."/>
            <person name="James T.Y."/>
            <person name="Larsson R."/>
            <person name="Schaer T.M."/>
            <person name="Refardt D."/>
            <person name="Pombert J.-F."/>
            <person name="Ebert D."/>
        </authorList>
    </citation>
    <scope>NUCLEOTIDE SEQUENCE [LARGE SCALE GENOMIC DNA]</scope>
    <source>
        <strain evidence="5 6">UGP3</strain>
        <tissue evidence="5">Spores</tissue>
    </source>
</reference>
<evidence type="ECO:0000256" key="4">
    <source>
        <dbReference type="RuleBase" id="RU003949"/>
    </source>
</evidence>
<dbReference type="AlphaFoldDB" id="A0A098VV38"/>
<dbReference type="RefSeq" id="XP_013238044.1">
    <property type="nucleotide sequence ID" value="XM_013382590.1"/>
</dbReference>
<dbReference type="PANTHER" id="PTHR11761:SF3">
    <property type="entry name" value="LARGE RIBOSOMAL SUBUNIT PROTEIN UL14M"/>
    <property type="match status" value="1"/>
</dbReference>
<dbReference type="EMBL" id="JMKJ01000233">
    <property type="protein sequence ID" value="KGG51586.1"/>
    <property type="molecule type" value="Genomic_DNA"/>
</dbReference>
<dbReference type="Pfam" id="PF00238">
    <property type="entry name" value="Ribosomal_L14"/>
    <property type="match status" value="1"/>
</dbReference>
<dbReference type="GO" id="GO:0022625">
    <property type="term" value="C:cytosolic large ribosomal subunit"/>
    <property type="evidence" value="ECO:0007669"/>
    <property type="project" value="TreeGrafter"/>
</dbReference>
<keyword evidence="6" id="KW-1185">Reference proteome</keyword>
<dbReference type="VEuPathDB" id="MicrosporidiaDB:DI09_30p20"/>
<dbReference type="InterPro" id="IPR036853">
    <property type="entry name" value="Ribosomal_uL14_sf"/>
</dbReference>
<keyword evidence="3 4" id="KW-0687">Ribonucleoprotein</keyword>
<evidence type="ECO:0000313" key="6">
    <source>
        <dbReference type="Proteomes" id="UP000029725"/>
    </source>
</evidence>
<evidence type="ECO:0000256" key="1">
    <source>
        <dbReference type="ARBA" id="ARBA00010745"/>
    </source>
</evidence>
<dbReference type="PANTHER" id="PTHR11761">
    <property type="entry name" value="50S/60S RIBOSOMAL PROTEIN L14/L23"/>
    <property type="match status" value="1"/>
</dbReference>
<proteinExistence type="inferred from homology"/>
<dbReference type="GO" id="GO:0006412">
    <property type="term" value="P:translation"/>
    <property type="evidence" value="ECO:0007669"/>
    <property type="project" value="InterPro"/>
</dbReference>
<dbReference type="InterPro" id="IPR019972">
    <property type="entry name" value="Ribosomal_uL14_CS"/>
</dbReference>
<name>A0A098VV38_9MICR</name>
<dbReference type="SMART" id="SM01374">
    <property type="entry name" value="Ribosomal_L14"/>
    <property type="match status" value="1"/>
</dbReference>
<dbReference type="Proteomes" id="UP000029725">
    <property type="component" value="Unassembled WGS sequence"/>
</dbReference>
<comment type="caution">
    <text evidence="5">The sequence shown here is derived from an EMBL/GenBank/DDBJ whole genome shotgun (WGS) entry which is preliminary data.</text>
</comment>
<accession>A0A098VV38</accession>
<dbReference type="SUPFAM" id="SSF50193">
    <property type="entry name" value="Ribosomal protein L14"/>
    <property type="match status" value="1"/>
</dbReference>